<sequence>MADDTETEEEITGVPLIFMFQPTKFVVAKGQKLVEWEENMKNLVGIGKFAEIRKKSPDVPTGVETTSISPGAGDDDCDWDIVDVDV</sequence>
<accession>A0A7I7YQX0</accession>
<dbReference type="Proteomes" id="UP000467105">
    <property type="component" value="Chromosome"/>
</dbReference>
<evidence type="ECO:0000313" key="1">
    <source>
        <dbReference type="EMBL" id="BBZ43151.1"/>
    </source>
</evidence>
<keyword evidence="2" id="KW-1185">Reference proteome</keyword>
<evidence type="ECO:0000313" key="2">
    <source>
        <dbReference type="Proteomes" id="UP000467105"/>
    </source>
</evidence>
<dbReference type="RefSeq" id="WP_085271277.1">
    <property type="nucleotide sequence ID" value="NZ_AP022614.1"/>
</dbReference>
<protein>
    <submittedName>
        <fullName evidence="1">Uncharacterized protein</fullName>
    </submittedName>
</protein>
<proteinExistence type="predicted"/>
<dbReference type="AlphaFoldDB" id="A0A7I7YQX0"/>
<gene>
    <name evidence="1" type="ORF">MPRM_04320</name>
</gene>
<dbReference type="EMBL" id="AP022614">
    <property type="protein sequence ID" value="BBZ43151.1"/>
    <property type="molecule type" value="Genomic_DNA"/>
</dbReference>
<reference evidence="1 2" key="1">
    <citation type="journal article" date="2019" name="Emerg. Microbes Infect.">
        <title>Comprehensive subspecies identification of 175 nontuberculous mycobacteria species based on 7547 genomic profiles.</title>
        <authorList>
            <person name="Matsumoto Y."/>
            <person name="Kinjo T."/>
            <person name="Motooka D."/>
            <person name="Nabeya D."/>
            <person name="Jung N."/>
            <person name="Uechi K."/>
            <person name="Horii T."/>
            <person name="Iida T."/>
            <person name="Fujita J."/>
            <person name="Nakamura S."/>
        </authorList>
    </citation>
    <scope>NUCLEOTIDE SEQUENCE [LARGE SCALE GENOMIC DNA]</scope>
    <source>
        <strain evidence="1 2">JCM 14742</strain>
    </source>
</reference>
<name>A0A7I7YQX0_9MYCO</name>
<organism evidence="1 2">
    <name type="scientific">Mycobacterium parmense</name>
    <dbReference type="NCBI Taxonomy" id="185642"/>
    <lineage>
        <taxon>Bacteria</taxon>
        <taxon>Bacillati</taxon>
        <taxon>Actinomycetota</taxon>
        <taxon>Actinomycetes</taxon>
        <taxon>Mycobacteriales</taxon>
        <taxon>Mycobacteriaceae</taxon>
        <taxon>Mycobacterium</taxon>
        <taxon>Mycobacterium simiae complex</taxon>
    </lineage>
</organism>